<dbReference type="EMBL" id="CP003837">
    <property type="protein sequence ID" value="AGH47493.1"/>
    <property type="molecule type" value="Genomic_DNA"/>
</dbReference>
<dbReference type="KEGG" id="gps:C427_5396"/>
<gene>
    <name evidence="1" type="ORF">C427_5396</name>
</gene>
<keyword evidence="2" id="KW-1185">Reference proteome</keyword>
<sequence length="75" mass="8420">MTTWHNSSHVIKAEQHCQLCLSEADLEHSIPSKTALFEPEQNTYFFISPIKVSFSGIFVTAVDIRGPPFLSITKP</sequence>
<dbReference type="HOGENOM" id="CLU_2667787_0_0_6"/>
<name>K7AP05_9ALTE</name>
<dbReference type="AlphaFoldDB" id="K7AP05"/>
<accession>K7AP05</accession>
<dbReference type="RefSeq" id="WP_007637002.1">
    <property type="nucleotide sequence ID" value="NC_020514.1"/>
</dbReference>
<evidence type="ECO:0000313" key="2">
    <source>
        <dbReference type="Proteomes" id="UP000011864"/>
    </source>
</evidence>
<dbReference type="Proteomes" id="UP000011864">
    <property type="component" value="Chromosome"/>
</dbReference>
<evidence type="ECO:0000313" key="1">
    <source>
        <dbReference type="EMBL" id="AGH47493.1"/>
    </source>
</evidence>
<protein>
    <submittedName>
        <fullName evidence="1">Uncharacterized protein</fullName>
    </submittedName>
</protein>
<organism evidence="1 2">
    <name type="scientific">Paraglaciecola psychrophila 170</name>
    <dbReference type="NCBI Taxonomy" id="1129794"/>
    <lineage>
        <taxon>Bacteria</taxon>
        <taxon>Pseudomonadati</taxon>
        <taxon>Pseudomonadota</taxon>
        <taxon>Gammaproteobacteria</taxon>
        <taxon>Alteromonadales</taxon>
        <taxon>Alteromonadaceae</taxon>
        <taxon>Paraglaciecola</taxon>
    </lineage>
</organism>
<dbReference type="PATRIC" id="fig|1129794.4.peg.5377"/>
<reference evidence="1 2" key="1">
    <citation type="journal article" date="2013" name="Genome Announc.">
        <title>Complete Genome Sequence of Glaciecola psychrophila Strain 170T.</title>
        <authorList>
            <person name="Yin J."/>
            <person name="Chen J."/>
            <person name="Liu G."/>
            <person name="Yu Y."/>
            <person name="Song L."/>
            <person name="Wang X."/>
            <person name="Qu X."/>
        </authorList>
    </citation>
    <scope>NUCLEOTIDE SEQUENCE [LARGE SCALE GENOMIC DNA]</scope>
    <source>
        <strain evidence="1 2">170</strain>
    </source>
</reference>
<proteinExistence type="predicted"/>